<dbReference type="Proteomes" id="UP000829196">
    <property type="component" value="Unassembled WGS sequence"/>
</dbReference>
<dbReference type="AlphaFoldDB" id="A0A8T3C5I6"/>
<protein>
    <submittedName>
        <fullName evidence="1">Uncharacterized protein</fullName>
    </submittedName>
</protein>
<proteinExistence type="predicted"/>
<gene>
    <name evidence="1" type="ORF">KFK09_004357</name>
</gene>
<evidence type="ECO:0000313" key="1">
    <source>
        <dbReference type="EMBL" id="KAI0524967.1"/>
    </source>
</evidence>
<evidence type="ECO:0000313" key="2">
    <source>
        <dbReference type="Proteomes" id="UP000829196"/>
    </source>
</evidence>
<sequence>MRRERLYPINQWDAAHAMVMLSVTHAKRHDSTQQTLDEGRRRAAQTLDEGITGRRCGHLV</sequence>
<comment type="caution">
    <text evidence="1">The sequence shown here is derived from an EMBL/GenBank/DDBJ whole genome shotgun (WGS) entry which is preliminary data.</text>
</comment>
<accession>A0A8T3C5I6</accession>
<dbReference type="EMBL" id="JAGYWB010000004">
    <property type="protein sequence ID" value="KAI0524967.1"/>
    <property type="molecule type" value="Genomic_DNA"/>
</dbReference>
<reference evidence="1" key="1">
    <citation type="journal article" date="2022" name="Front. Genet.">
        <title>Chromosome-Scale Assembly of the Dendrobium nobile Genome Provides Insights Into the Molecular Mechanism of the Biosynthesis of the Medicinal Active Ingredient of Dendrobium.</title>
        <authorList>
            <person name="Xu Q."/>
            <person name="Niu S.-C."/>
            <person name="Li K.-L."/>
            <person name="Zheng P.-J."/>
            <person name="Zhang X.-J."/>
            <person name="Jia Y."/>
            <person name="Liu Y."/>
            <person name="Niu Y.-X."/>
            <person name="Yu L.-H."/>
            <person name="Chen D.-F."/>
            <person name="Zhang G.-Q."/>
        </authorList>
    </citation>
    <scope>NUCLEOTIDE SEQUENCE</scope>
    <source>
        <tissue evidence="1">Leaf</tissue>
    </source>
</reference>
<organism evidence="1 2">
    <name type="scientific">Dendrobium nobile</name>
    <name type="common">Orchid</name>
    <dbReference type="NCBI Taxonomy" id="94219"/>
    <lineage>
        <taxon>Eukaryota</taxon>
        <taxon>Viridiplantae</taxon>
        <taxon>Streptophyta</taxon>
        <taxon>Embryophyta</taxon>
        <taxon>Tracheophyta</taxon>
        <taxon>Spermatophyta</taxon>
        <taxon>Magnoliopsida</taxon>
        <taxon>Liliopsida</taxon>
        <taxon>Asparagales</taxon>
        <taxon>Orchidaceae</taxon>
        <taxon>Epidendroideae</taxon>
        <taxon>Malaxideae</taxon>
        <taxon>Dendrobiinae</taxon>
        <taxon>Dendrobium</taxon>
    </lineage>
</organism>
<name>A0A8T3C5I6_DENNO</name>
<keyword evidence="2" id="KW-1185">Reference proteome</keyword>